<evidence type="ECO:0000313" key="3">
    <source>
        <dbReference type="EMBL" id="MBE1555952.1"/>
    </source>
</evidence>
<dbReference type="Gene3D" id="2.60.200.20">
    <property type="match status" value="1"/>
</dbReference>
<dbReference type="CDD" id="cd00060">
    <property type="entry name" value="FHA"/>
    <property type="match status" value="1"/>
</dbReference>
<dbReference type="RefSeq" id="WP_225942118.1">
    <property type="nucleotide sequence ID" value="NZ_JADBEL010000019.1"/>
</dbReference>
<keyword evidence="1" id="KW-0812">Transmembrane</keyword>
<accession>A0A927MMQ0</accession>
<gene>
    <name evidence="3" type="ORF">H4683_003073</name>
</gene>
<evidence type="ECO:0000259" key="2">
    <source>
        <dbReference type="PROSITE" id="PS50006"/>
    </source>
</evidence>
<dbReference type="Pfam" id="PF00498">
    <property type="entry name" value="FHA"/>
    <property type="match status" value="1"/>
</dbReference>
<evidence type="ECO:0000256" key="1">
    <source>
        <dbReference type="SAM" id="Phobius"/>
    </source>
</evidence>
<dbReference type="EMBL" id="JADBEL010000019">
    <property type="protein sequence ID" value="MBE1555952.1"/>
    <property type="molecule type" value="Genomic_DNA"/>
</dbReference>
<reference evidence="3" key="1">
    <citation type="submission" date="2020-10" db="EMBL/GenBank/DDBJ databases">
        <title>Genomic Encyclopedia of Type Strains, Phase IV (KMG-IV): sequencing the most valuable type-strain genomes for metagenomic binning, comparative biology and taxonomic classification.</title>
        <authorList>
            <person name="Goeker M."/>
        </authorList>
    </citation>
    <scope>NUCLEOTIDE SEQUENCE</scope>
    <source>
        <strain evidence="3">DSM 13886</strain>
    </source>
</reference>
<organism evidence="3 4">
    <name type="scientific">Sporosarcina limicola</name>
    <dbReference type="NCBI Taxonomy" id="34101"/>
    <lineage>
        <taxon>Bacteria</taxon>
        <taxon>Bacillati</taxon>
        <taxon>Bacillota</taxon>
        <taxon>Bacilli</taxon>
        <taxon>Bacillales</taxon>
        <taxon>Caryophanaceae</taxon>
        <taxon>Sporosarcina</taxon>
    </lineage>
</organism>
<protein>
    <recommendedName>
        <fullName evidence="2">FHA domain-containing protein</fullName>
    </recommendedName>
</protein>
<dbReference type="Proteomes" id="UP000658225">
    <property type="component" value="Unassembled WGS sequence"/>
</dbReference>
<proteinExistence type="predicted"/>
<feature type="transmembrane region" description="Helical" evidence="1">
    <location>
        <begin position="50"/>
        <end position="70"/>
    </location>
</feature>
<keyword evidence="4" id="KW-1185">Reference proteome</keyword>
<evidence type="ECO:0000313" key="4">
    <source>
        <dbReference type="Proteomes" id="UP000658225"/>
    </source>
</evidence>
<feature type="transmembrane region" description="Helical" evidence="1">
    <location>
        <begin position="23"/>
        <end position="44"/>
    </location>
</feature>
<dbReference type="InterPro" id="IPR000253">
    <property type="entry name" value="FHA_dom"/>
</dbReference>
<dbReference type="PROSITE" id="PS50006">
    <property type="entry name" value="FHA_DOMAIN"/>
    <property type="match status" value="1"/>
</dbReference>
<name>A0A927MMQ0_9BACL</name>
<keyword evidence="1" id="KW-1133">Transmembrane helix</keyword>
<dbReference type="SUPFAM" id="SSF49879">
    <property type="entry name" value="SMAD/FHA domain"/>
    <property type="match status" value="1"/>
</dbReference>
<keyword evidence="1" id="KW-0472">Membrane</keyword>
<sequence>MSETNKFFDNNSHEMKGNNNNQISIEVIDTLIIMIGLLALMYVFFINEIILLRVLVGLLLGVVAINYALIKYEFKGSVKEDIGSEIMKLILIKEDGEKIKEWLVQGETSLLVGKGSSDREVDIDLSDTEYESLINNEHAVLNCVSGVWYIEDIDSINGTGVKKSERRVKSKLRHESPYRINTGDILYIANTRILVK</sequence>
<dbReference type="AlphaFoldDB" id="A0A927MMQ0"/>
<dbReference type="InterPro" id="IPR008984">
    <property type="entry name" value="SMAD_FHA_dom_sf"/>
</dbReference>
<comment type="caution">
    <text evidence="3">The sequence shown here is derived from an EMBL/GenBank/DDBJ whole genome shotgun (WGS) entry which is preliminary data.</text>
</comment>
<feature type="domain" description="FHA" evidence="2">
    <location>
        <begin position="110"/>
        <end position="166"/>
    </location>
</feature>